<evidence type="ECO:0000313" key="2">
    <source>
        <dbReference type="WBParaSite" id="jg17595"/>
    </source>
</evidence>
<reference evidence="2" key="1">
    <citation type="submission" date="2022-11" db="UniProtKB">
        <authorList>
            <consortium name="WormBaseParasite"/>
        </authorList>
    </citation>
    <scope>IDENTIFICATION</scope>
</reference>
<protein>
    <submittedName>
        <fullName evidence="2">Uncharacterized protein</fullName>
    </submittedName>
</protein>
<sequence>MLFLRSPMIAIRFYACGADKEAVMKWAVEMMDKSSNIYALQIPSELSLDNMKYVPLVGQGRNVLGVICMKIRKQILDGLSEQKVITVEMFLPPIMNALSMSSVNVAGEQESEEIDINIPRDAILAQSYDRDTFYACGADKEAVMKWAVENDGQVIKIPSELSLDNMKYVPLVGQGRNVLGVICMKIRKQILDGLSEQKVITVEMFLPPIMNALSMSSVNVAGEQESEEIDINIPRDAILAQSYDRDTFYACGADKEAVMKWAVENDGQVIKIPSELSLDNMKYVPLVGQGRNVLGVICMKIRKQILDGLSEQKVITVEMFLPPIMNALSMSSVNVAGEQESEEIDINIPSLSLS</sequence>
<organism evidence="1 2">
    <name type="scientific">Ditylenchus dipsaci</name>
    <dbReference type="NCBI Taxonomy" id="166011"/>
    <lineage>
        <taxon>Eukaryota</taxon>
        <taxon>Metazoa</taxon>
        <taxon>Ecdysozoa</taxon>
        <taxon>Nematoda</taxon>
        <taxon>Chromadorea</taxon>
        <taxon>Rhabditida</taxon>
        <taxon>Tylenchina</taxon>
        <taxon>Tylenchomorpha</taxon>
        <taxon>Sphaerularioidea</taxon>
        <taxon>Anguinidae</taxon>
        <taxon>Anguininae</taxon>
        <taxon>Ditylenchus</taxon>
    </lineage>
</organism>
<proteinExistence type="predicted"/>
<dbReference type="AlphaFoldDB" id="A0A915DB87"/>
<evidence type="ECO:0000313" key="1">
    <source>
        <dbReference type="Proteomes" id="UP000887574"/>
    </source>
</evidence>
<dbReference type="SUPFAM" id="SSF143990">
    <property type="entry name" value="YbiA-like"/>
    <property type="match status" value="2"/>
</dbReference>
<name>A0A915DB87_9BILA</name>
<accession>A0A915DB87</accession>
<dbReference type="WBParaSite" id="jg17595">
    <property type="protein sequence ID" value="jg17595"/>
    <property type="gene ID" value="jg17595"/>
</dbReference>
<keyword evidence="1" id="KW-1185">Reference proteome</keyword>
<dbReference type="Proteomes" id="UP000887574">
    <property type="component" value="Unplaced"/>
</dbReference>
<dbReference type="InterPro" id="IPR037238">
    <property type="entry name" value="YbiA-like_sf"/>
</dbReference>